<dbReference type="OrthoDB" id="25996at2157"/>
<proteinExistence type="predicted"/>
<dbReference type="STRING" id="410359.Pcal_1533"/>
<name>A3MWD5_PYRCJ</name>
<dbReference type="eggNOG" id="arCOG01869">
    <property type="taxonomic scope" value="Archaea"/>
</dbReference>
<dbReference type="SUPFAM" id="SSF101307">
    <property type="entry name" value="YutG-like"/>
    <property type="match status" value="1"/>
</dbReference>
<dbReference type="EMBL" id="CP000561">
    <property type="protein sequence ID" value="ABO08952.1"/>
    <property type="molecule type" value="Genomic_DNA"/>
</dbReference>
<dbReference type="PANTHER" id="PTHR35336:SF5">
    <property type="entry name" value="ADENOSYLCOBINAMIDE AMIDOHYDROLASE"/>
    <property type="match status" value="1"/>
</dbReference>
<dbReference type="GO" id="GO:0006629">
    <property type="term" value="P:lipid metabolic process"/>
    <property type="evidence" value="ECO:0007669"/>
    <property type="project" value="InterPro"/>
</dbReference>
<accession>A3MWD5</accession>
<dbReference type="InterPro" id="IPR052209">
    <property type="entry name" value="CbiZ"/>
</dbReference>
<dbReference type="HOGENOM" id="CLU_833194_0_0_2"/>
<dbReference type="NCBIfam" id="NF038002">
    <property type="entry name" value="bifunc_CbiS"/>
    <property type="match status" value="1"/>
</dbReference>
<evidence type="ECO:0000313" key="2">
    <source>
        <dbReference type="Proteomes" id="UP000001431"/>
    </source>
</evidence>
<evidence type="ECO:0000313" key="1">
    <source>
        <dbReference type="EMBL" id="ABO08952.1"/>
    </source>
</evidence>
<dbReference type="InterPro" id="IPR036681">
    <property type="entry name" value="PgpA-like_sf"/>
</dbReference>
<dbReference type="KEGG" id="pcl:Pcal_1533"/>
<organism evidence="1 2">
    <name type="scientific">Pyrobaculum calidifontis (strain DSM 21063 / JCM 11548 / VA1)</name>
    <dbReference type="NCBI Taxonomy" id="410359"/>
    <lineage>
        <taxon>Archaea</taxon>
        <taxon>Thermoproteota</taxon>
        <taxon>Thermoprotei</taxon>
        <taxon>Thermoproteales</taxon>
        <taxon>Thermoproteaceae</taxon>
        <taxon>Pyrobaculum</taxon>
    </lineage>
</organism>
<dbReference type="Gene3D" id="1.10.3760.10">
    <property type="entry name" value="PgpA-like"/>
    <property type="match status" value="1"/>
</dbReference>
<dbReference type="RefSeq" id="WP_011850210.1">
    <property type="nucleotide sequence ID" value="NC_009073.1"/>
</dbReference>
<sequence>MEIRKERGLVVVELGEAHRAISSLPTPPQIARIAFKQVDKDFSDTYEAEAARVRKALGEDTAVFLTAAKLPESFGVRAEGPVSAAATVAMSPTSCVGGTINVAVIADAPLSKWGMVDLLRTAVEAKCLAAVDRLARCNGMRSPGTVTDAVLVAVPERQGESIHHAGPATELGQRATQLVYELVVALDAYDLFERALGATRREFSQAFAALLKEAPLPVKEGEELRELDKFLKDPNVWALILAASELDAMGTRGLIPGLSAEEFKSDSPRLVADELLGVALADYLGGFQAVLTTYWVERVKKRGAFRELAPFADDIMSALLASVYLSLYKKAYGGERQ</sequence>
<evidence type="ECO:0008006" key="3">
    <source>
        <dbReference type="Google" id="ProtNLM"/>
    </source>
</evidence>
<dbReference type="PANTHER" id="PTHR35336">
    <property type="entry name" value="ADENOSYLCOBINAMIDE AMIDOHYDROLASE"/>
    <property type="match status" value="1"/>
</dbReference>
<dbReference type="AlphaFoldDB" id="A3MWD5"/>
<gene>
    <name evidence="1" type="ordered locus">Pcal_1533</name>
</gene>
<dbReference type="GeneID" id="4909441"/>
<keyword evidence="2" id="KW-1185">Reference proteome</keyword>
<protein>
    <recommendedName>
        <fullName evidence="3">YutG/PgpA domain-containing protein</fullName>
    </recommendedName>
</protein>
<dbReference type="InterPro" id="IPR002808">
    <property type="entry name" value="AdoCbi_amidolase"/>
</dbReference>
<reference evidence="1" key="1">
    <citation type="submission" date="2007-02" db="EMBL/GenBank/DDBJ databases">
        <title>Complete sequence of Pyrobaculum calidifontis JCM 11548.</title>
        <authorList>
            <consortium name="US DOE Joint Genome Institute"/>
            <person name="Copeland A."/>
            <person name="Lucas S."/>
            <person name="Lapidus A."/>
            <person name="Barry K."/>
            <person name="Glavina del Rio T."/>
            <person name="Dalin E."/>
            <person name="Tice H."/>
            <person name="Pitluck S."/>
            <person name="Chain P."/>
            <person name="Malfatti S."/>
            <person name="Shin M."/>
            <person name="Vergez L."/>
            <person name="Schmutz J."/>
            <person name="Larimer F."/>
            <person name="Land M."/>
            <person name="Hauser L."/>
            <person name="Kyrpides N."/>
            <person name="Mikhailova N."/>
            <person name="Cozen A.E."/>
            <person name="Fitz-Gibbon S.T."/>
            <person name="House C.H."/>
            <person name="Saltikov C."/>
            <person name="Lowe T.M."/>
            <person name="Richardson P."/>
        </authorList>
    </citation>
    <scope>NUCLEOTIDE SEQUENCE [LARGE SCALE GENOMIC DNA]</scope>
    <source>
        <strain evidence="1">JCM 11548</strain>
    </source>
</reference>
<dbReference type="Pfam" id="PF01955">
    <property type="entry name" value="CbiZ"/>
    <property type="match status" value="1"/>
</dbReference>
<dbReference type="Proteomes" id="UP000001431">
    <property type="component" value="Chromosome"/>
</dbReference>
<dbReference type="GO" id="GO:0008962">
    <property type="term" value="F:phosphatidylglycerophosphatase activity"/>
    <property type="evidence" value="ECO:0007669"/>
    <property type="project" value="InterPro"/>
</dbReference>